<dbReference type="InterPro" id="IPR012336">
    <property type="entry name" value="Thioredoxin-like_fold"/>
</dbReference>
<evidence type="ECO:0000259" key="1">
    <source>
        <dbReference type="Pfam" id="PF13192"/>
    </source>
</evidence>
<dbReference type="EMBL" id="LBFC01000018">
    <property type="protein sequence ID" value="ONN27023.1"/>
    <property type="molecule type" value="Genomic_DNA"/>
</dbReference>
<sequence length="78" mass="8417">MKIEIFGSGCPKCKQTEKVVKMVVNEKGLDAVVEKVQDINEIVSRGIFATPAVAVDGKIVVSGKVPTVDEVRKFLKGD</sequence>
<feature type="domain" description="Thioredoxin-like fold" evidence="1">
    <location>
        <begin position="1"/>
        <end position="76"/>
    </location>
</feature>
<dbReference type="InterPro" id="IPR005243">
    <property type="entry name" value="THIRX-like_proc"/>
</dbReference>
<dbReference type="CDD" id="cd02972">
    <property type="entry name" value="DsbA_family"/>
    <property type="match status" value="1"/>
</dbReference>
<dbReference type="PANTHER" id="PTHR36450">
    <property type="entry name" value="THIOREDOXIN"/>
    <property type="match status" value="1"/>
</dbReference>
<dbReference type="NCBIfam" id="TIGR00412">
    <property type="entry name" value="redox_disulf_2"/>
    <property type="match status" value="1"/>
</dbReference>
<gene>
    <name evidence="2" type="ORF">XJ44_04315</name>
</gene>
<dbReference type="PANTHER" id="PTHR36450:SF1">
    <property type="entry name" value="THIOREDOXIN"/>
    <property type="match status" value="1"/>
</dbReference>
<proteinExistence type="predicted"/>
<keyword evidence="3" id="KW-1185">Reference proteome</keyword>
<dbReference type="RefSeq" id="WP_077198193.1">
    <property type="nucleotide sequence ID" value="NZ_LBFC01000018.1"/>
</dbReference>
<protein>
    <submittedName>
        <fullName evidence="2">Redox-active disulfide protein 2</fullName>
    </submittedName>
</protein>
<evidence type="ECO:0000313" key="3">
    <source>
        <dbReference type="Proteomes" id="UP000242616"/>
    </source>
</evidence>
<accession>A0ABX3II67</accession>
<dbReference type="Proteomes" id="UP000242616">
    <property type="component" value="Unassembled WGS sequence"/>
</dbReference>
<evidence type="ECO:0000313" key="2">
    <source>
        <dbReference type="EMBL" id="ONN27023.1"/>
    </source>
</evidence>
<reference evidence="2 3" key="1">
    <citation type="submission" date="2015-06" db="EMBL/GenBank/DDBJ databases">
        <title>Genome sequencing of Thermotogales isolates from hydrothermal vents.</title>
        <authorList>
            <person name="Haverkamp T.H."/>
            <person name="Kublanov I.V."/>
            <person name="Nesbo C.L."/>
        </authorList>
    </citation>
    <scope>NUCLEOTIDE SEQUENCE [LARGE SCALE GENOMIC DNA]</scope>
    <source>
        <strain evidence="3">ik275mar</strain>
    </source>
</reference>
<dbReference type="Gene3D" id="3.40.30.10">
    <property type="entry name" value="Glutaredoxin"/>
    <property type="match status" value="1"/>
</dbReference>
<dbReference type="InterPro" id="IPR036249">
    <property type="entry name" value="Thioredoxin-like_sf"/>
</dbReference>
<dbReference type="Pfam" id="PF13192">
    <property type="entry name" value="Thioredoxin_3"/>
    <property type="match status" value="1"/>
</dbReference>
<dbReference type="PIRSF" id="PIRSF037031">
    <property type="entry name" value="Redox_disulphide_2"/>
    <property type="match status" value="1"/>
</dbReference>
<name>A0ABX3II67_9BACT</name>
<comment type="caution">
    <text evidence="2">The sequence shown here is derived from an EMBL/GenBank/DDBJ whole genome shotgun (WGS) entry which is preliminary data.</text>
</comment>
<dbReference type="SUPFAM" id="SSF52833">
    <property type="entry name" value="Thioredoxin-like"/>
    <property type="match status" value="1"/>
</dbReference>
<organism evidence="2 3">
    <name type="scientific">Thermosipho affectus</name>
    <dbReference type="NCBI Taxonomy" id="660294"/>
    <lineage>
        <taxon>Bacteria</taxon>
        <taxon>Thermotogati</taxon>
        <taxon>Thermotogota</taxon>
        <taxon>Thermotogae</taxon>
        <taxon>Thermotogales</taxon>
        <taxon>Fervidobacteriaceae</taxon>
        <taxon>Thermosipho</taxon>
    </lineage>
</organism>